<dbReference type="GO" id="GO:0000160">
    <property type="term" value="P:phosphorelay signal transduction system"/>
    <property type="evidence" value="ECO:0007669"/>
    <property type="project" value="InterPro"/>
</dbReference>
<keyword evidence="2" id="KW-0805">Transcription regulation</keyword>
<dbReference type="PROSITE" id="PS50043">
    <property type="entry name" value="HTH_LUXR_2"/>
    <property type="match status" value="1"/>
</dbReference>
<dbReference type="Proteomes" id="UP000808146">
    <property type="component" value="Unassembled WGS sequence"/>
</dbReference>
<dbReference type="InterPro" id="IPR000792">
    <property type="entry name" value="Tscrpt_reg_LuxR_C"/>
</dbReference>
<evidence type="ECO:0000259" key="7">
    <source>
        <dbReference type="PROSITE" id="PS50110"/>
    </source>
</evidence>
<dbReference type="CDD" id="cd17535">
    <property type="entry name" value="REC_NarL-like"/>
    <property type="match status" value="1"/>
</dbReference>
<accession>A0A9D7QMA4</accession>
<comment type="caution">
    <text evidence="8">The sequence shown here is derived from an EMBL/GenBank/DDBJ whole genome shotgun (WGS) entry which is preliminary data.</text>
</comment>
<protein>
    <submittedName>
        <fullName evidence="8">Response regulator transcription factor</fullName>
    </submittedName>
</protein>
<dbReference type="PRINTS" id="PR00038">
    <property type="entry name" value="HTHLUXR"/>
</dbReference>
<dbReference type="Pfam" id="PF00072">
    <property type="entry name" value="Response_reg"/>
    <property type="match status" value="1"/>
</dbReference>
<evidence type="ECO:0000313" key="9">
    <source>
        <dbReference type="Proteomes" id="UP000808146"/>
    </source>
</evidence>
<keyword evidence="4" id="KW-0804">Transcription</keyword>
<dbReference type="InterPro" id="IPR058245">
    <property type="entry name" value="NreC/VraR/RcsB-like_REC"/>
</dbReference>
<dbReference type="InterPro" id="IPR001789">
    <property type="entry name" value="Sig_transdc_resp-reg_receiver"/>
</dbReference>
<dbReference type="InterPro" id="IPR011006">
    <property type="entry name" value="CheY-like_superfamily"/>
</dbReference>
<dbReference type="PROSITE" id="PS50110">
    <property type="entry name" value="RESPONSE_REGULATORY"/>
    <property type="match status" value="1"/>
</dbReference>
<dbReference type="EMBL" id="JADKBR010000025">
    <property type="protein sequence ID" value="MBK8892202.1"/>
    <property type="molecule type" value="Genomic_DNA"/>
</dbReference>
<evidence type="ECO:0000256" key="1">
    <source>
        <dbReference type="ARBA" id="ARBA00022553"/>
    </source>
</evidence>
<evidence type="ECO:0000256" key="4">
    <source>
        <dbReference type="ARBA" id="ARBA00023163"/>
    </source>
</evidence>
<dbReference type="Pfam" id="PF00196">
    <property type="entry name" value="GerE"/>
    <property type="match status" value="1"/>
</dbReference>
<dbReference type="SUPFAM" id="SSF52172">
    <property type="entry name" value="CheY-like"/>
    <property type="match status" value="1"/>
</dbReference>
<dbReference type="AlphaFoldDB" id="A0A9D7QMA4"/>
<name>A0A9D7QMA4_9RHOO</name>
<evidence type="ECO:0000313" key="8">
    <source>
        <dbReference type="EMBL" id="MBK8892202.1"/>
    </source>
</evidence>
<dbReference type="GO" id="GO:0006355">
    <property type="term" value="P:regulation of DNA-templated transcription"/>
    <property type="evidence" value="ECO:0007669"/>
    <property type="project" value="InterPro"/>
</dbReference>
<dbReference type="SUPFAM" id="SSF46894">
    <property type="entry name" value="C-terminal effector domain of the bipartite response regulators"/>
    <property type="match status" value="1"/>
</dbReference>
<feature type="modified residue" description="4-aspartylphosphate" evidence="5">
    <location>
        <position position="54"/>
    </location>
</feature>
<reference evidence="8" key="1">
    <citation type="submission" date="2020-10" db="EMBL/GenBank/DDBJ databases">
        <title>Connecting structure to function with the recovery of over 1000 high-quality activated sludge metagenome-assembled genomes encoding full-length rRNA genes using long-read sequencing.</title>
        <authorList>
            <person name="Singleton C.M."/>
            <person name="Petriglieri F."/>
            <person name="Kristensen J.M."/>
            <person name="Kirkegaard R.H."/>
            <person name="Michaelsen T.Y."/>
            <person name="Andersen M.H."/>
            <person name="Karst S.M."/>
            <person name="Dueholm M.S."/>
            <person name="Nielsen P.H."/>
            <person name="Albertsen M."/>
        </authorList>
    </citation>
    <scope>NUCLEOTIDE SEQUENCE</scope>
    <source>
        <strain evidence="8">OdNE_18-Q3-R46-58_BAT3C.305</strain>
    </source>
</reference>
<evidence type="ECO:0000256" key="3">
    <source>
        <dbReference type="ARBA" id="ARBA00023125"/>
    </source>
</evidence>
<dbReference type="SMART" id="SM00448">
    <property type="entry name" value="REC"/>
    <property type="match status" value="1"/>
</dbReference>
<dbReference type="InterPro" id="IPR039420">
    <property type="entry name" value="WalR-like"/>
</dbReference>
<gene>
    <name evidence="8" type="ORF">IPN75_18485</name>
</gene>
<organism evidence="8 9">
    <name type="scientific">Candidatus Dechloromonas phosphorivorans</name>
    <dbReference type="NCBI Taxonomy" id="2899244"/>
    <lineage>
        <taxon>Bacteria</taxon>
        <taxon>Pseudomonadati</taxon>
        <taxon>Pseudomonadota</taxon>
        <taxon>Betaproteobacteria</taxon>
        <taxon>Rhodocyclales</taxon>
        <taxon>Azonexaceae</taxon>
        <taxon>Dechloromonas</taxon>
    </lineage>
</organism>
<dbReference type="PANTHER" id="PTHR43214">
    <property type="entry name" value="TWO-COMPONENT RESPONSE REGULATOR"/>
    <property type="match status" value="1"/>
</dbReference>
<feature type="domain" description="HTH luxR-type" evidence="6">
    <location>
        <begin position="142"/>
        <end position="207"/>
    </location>
</feature>
<dbReference type="InterPro" id="IPR016032">
    <property type="entry name" value="Sig_transdc_resp-reg_C-effctor"/>
</dbReference>
<keyword evidence="3" id="KW-0238">DNA-binding</keyword>
<evidence type="ECO:0000256" key="2">
    <source>
        <dbReference type="ARBA" id="ARBA00023015"/>
    </source>
</evidence>
<dbReference type="Gene3D" id="3.40.50.2300">
    <property type="match status" value="1"/>
</dbReference>
<dbReference type="CDD" id="cd06170">
    <property type="entry name" value="LuxR_C_like"/>
    <property type="match status" value="1"/>
</dbReference>
<sequence>MKRILIVDDHAVVRGGLRQFLASTDDLEIAAEAATGFDALALIPGGDWDLVLLDMSLPDINGLELLKRIKRMRANLPVLIFSMFSEAEFAIPALDAGASGYLNKDSPPYQILSAIRTVVDGGRYVSPSLGEQLLSGVASSSQKAPHETLSRREMEVLLLLSKGVTLTRIGDSLHVSVKTVSTYRTRILEKLGVKSNAELTRYVLQHKLG</sequence>
<dbReference type="PANTHER" id="PTHR43214:SF41">
    <property type="entry name" value="NITRATE_NITRITE RESPONSE REGULATOR PROTEIN NARP"/>
    <property type="match status" value="1"/>
</dbReference>
<feature type="domain" description="Response regulatory" evidence="7">
    <location>
        <begin position="3"/>
        <end position="119"/>
    </location>
</feature>
<dbReference type="SMART" id="SM00421">
    <property type="entry name" value="HTH_LUXR"/>
    <property type="match status" value="1"/>
</dbReference>
<evidence type="ECO:0000256" key="5">
    <source>
        <dbReference type="PROSITE-ProRule" id="PRU00169"/>
    </source>
</evidence>
<evidence type="ECO:0000259" key="6">
    <source>
        <dbReference type="PROSITE" id="PS50043"/>
    </source>
</evidence>
<proteinExistence type="predicted"/>
<dbReference type="GO" id="GO:0003677">
    <property type="term" value="F:DNA binding"/>
    <property type="evidence" value="ECO:0007669"/>
    <property type="project" value="UniProtKB-KW"/>
</dbReference>
<keyword evidence="1 5" id="KW-0597">Phosphoprotein</keyword>